<evidence type="ECO:0000256" key="2">
    <source>
        <dbReference type="SAM" id="Phobius"/>
    </source>
</evidence>
<keyword evidence="2" id="KW-1133">Transmembrane helix</keyword>
<evidence type="ECO:0008006" key="5">
    <source>
        <dbReference type="Google" id="ProtNLM"/>
    </source>
</evidence>
<accession>A0ABS3IEA2</accession>
<evidence type="ECO:0000256" key="1">
    <source>
        <dbReference type="SAM" id="MobiDB-lite"/>
    </source>
</evidence>
<gene>
    <name evidence="3" type="ORF">J0911_17220</name>
</gene>
<evidence type="ECO:0000313" key="4">
    <source>
        <dbReference type="Proteomes" id="UP000664617"/>
    </source>
</evidence>
<keyword evidence="4" id="KW-1185">Reference proteome</keyword>
<feature type="region of interest" description="Disordered" evidence="1">
    <location>
        <begin position="109"/>
        <end position="129"/>
    </location>
</feature>
<feature type="transmembrane region" description="Helical" evidence="2">
    <location>
        <begin position="12"/>
        <end position="35"/>
    </location>
</feature>
<dbReference type="RefSeq" id="WP_207276674.1">
    <property type="nucleotide sequence ID" value="NZ_JAFMPK010000047.1"/>
</dbReference>
<evidence type="ECO:0000313" key="3">
    <source>
        <dbReference type="EMBL" id="MBO0610768.1"/>
    </source>
</evidence>
<dbReference type="EMBL" id="JAFMPK010000047">
    <property type="protein sequence ID" value="MBO0610768.1"/>
    <property type="molecule type" value="Genomic_DNA"/>
</dbReference>
<proteinExistence type="predicted"/>
<name>A0ABS3IEA2_9MICO</name>
<keyword evidence="2" id="KW-0812">Transmembrane</keyword>
<comment type="caution">
    <text evidence="3">The sequence shown here is derived from an EMBL/GenBank/DDBJ whole genome shotgun (WGS) entry which is preliminary data.</text>
</comment>
<protein>
    <recommendedName>
        <fullName evidence="5">Polyketide cyclase / dehydrase and lipid transport</fullName>
    </recommendedName>
</protein>
<dbReference type="Proteomes" id="UP000664617">
    <property type="component" value="Unassembled WGS sequence"/>
</dbReference>
<sequence>MERRARYVELRVSYRSILVVLAAAAVVALVTTWLAETRQAVTSGSGAHFGHGADLSGCGPSVEDSVVYDRDEDILAVQMVRNRGRWPVEVASREPEKFRFGRLAEHPRDDVMFPNPRDGAPDDGETSDRVVIPPGREVTMWIADPFPDAPMEPGSFVGITTAPVMVSSLGVAQETEIELYHPIWMTGSRFDGDRLEAALDEVCAELR</sequence>
<organism evidence="3 4">
    <name type="scientific">Myceligenerans salitolerans</name>
    <dbReference type="NCBI Taxonomy" id="1230528"/>
    <lineage>
        <taxon>Bacteria</taxon>
        <taxon>Bacillati</taxon>
        <taxon>Actinomycetota</taxon>
        <taxon>Actinomycetes</taxon>
        <taxon>Micrococcales</taxon>
        <taxon>Promicromonosporaceae</taxon>
        <taxon>Myceligenerans</taxon>
    </lineage>
</organism>
<keyword evidence="2" id="KW-0472">Membrane</keyword>
<reference evidence="4" key="1">
    <citation type="submission" date="2023-07" db="EMBL/GenBank/DDBJ databases">
        <title>Myceligenerans salitolerans sp. nov., a halotolerant actinomycete isolated from a salt lake in Xinjiang, China.</title>
        <authorList>
            <person name="Guan T."/>
        </authorList>
    </citation>
    <scope>NUCLEOTIDE SEQUENCE [LARGE SCALE GENOMIC DNA]</scope>
    <source>
        <strain evidence="4">XHU 5031</strain>
    </source>
</reference>